<feature type="transmembrane region" description="Helical" evidence="1">
    <location>
        <begin position="124"/>
        <end position="150"/>
    </location>
</feature>
<keyword evidence="1" id="KW-0472">Membrane</keyword>
<feature type="transmembrane region" description="Helical" evidence="1">
    <location>
        <begin position="72"/>
        <end position="89"/>
    </location>
</feature>
<feature type="transmembrane region" description="Helical" evidence="1">
    <location>
        <begin position="41"/>
        <end position="66"/>
    </location>
</feature>
<dbReference type="Pfam" id="PF06177">
    <property type="entry name" value="QueT"/>
    <property type="match status" value="1"/>
</dbReference>
<reference evidence="2" key="2">
    <citation type="submission" date="2021-04" db="EMBL/GenBank/DDBJ databases">
        <authorList>
            <person name="Gilroy R."/>
        </authorList>
    </citation>
    <scope>NUCLEOTIDE SEQUENCE</scope>
    <source>
        <strain evidence="2">ChiSjej1B19-8411</strain>
    </source>
</reference>
<feature type="transmembrane region" description="Helical" evidence="1">
    <location>
        <begin position="6"/>
        <end position="29"/>
    </location>
</feature>
<proteinExistence type="predicted"/>
<dbReference type="EMBL" id="DXEX01000249">
    <property type="protein sequence ID" value="HIX60359.1"/>
    <property type="molecule type" value="Genomic_DNA"/>
</dbReference>
<dbReference type="PIRSF" id="PIRSF031501">
    <property type="entry name" value="QueT"/>
    <property type="match status" value="1"/>
</dbReference>
<name>A0A9D1WJI7_9FIRM</name>
<organism evidence="2 3">
    <name type="scientific">Candidatus Blautia gallistercoris</name>
    <dbReference type="NCBI Taxonomy" id="2838490"/>
    <lineage>
        <taxon>Bacteria</taxon>
        <taxon>Bacillati</taxon>
        <taxon>Bacillota</taxon>
        <taxon>Clostridia</taxon>
        <taxon>Lachnospirales</taxon>
        <taxon>Lachnospiraceae</taxon>
        <taxon>Blautia</taxon>
    </lineage>
</organism>
<keyword evidence="1" id="KW-1133">Transmembrane helix</keyword>
<keyword evidence="1" id="KW-0812">Transmembrane</keyword>
<accession>A0A9D1WJI7</accession>
<sequence>MKKQNTLYLVQGAAIAAIYVVITVMFAPLSFGNVQIRFSEALTVLPFFTPAAVPGLFIGCLIANILGGGIPMDIIAGSLATLIGAVLSYRLRNHKYLVPLPPILANTLIVPFVLYYGYGMNLPIPFMMLTVGIGEIASCGVLGMIILLALERYENVIFRNAAA</sequence>
<dbReference type="PANTHER" id="PTHR40044:SF1">
    <property type="entry name" value="INTEGRAL MEMBRANE PROTEIN"/>
    <property type="match status" value="1"/>
</dbReference>
<evidence type="ECO:0000313" key="3">
    <source>
        <dbReference type="Proteomes" id="UP000886817"/>
    </source>
</evidence>
<protein>
    <submittedName>
        <fullName evidence="2">QueT transporter family protein</fullName>
    </submittedName>
</protein>
<dbReference type="PANTHER" id="PTHR40044">
    <property type="entry name" value="INTEGRAL MEMBRANE PROTEIN-RELATED"/>
    <property type="match status" value="1"/>
</dbReference>
<evidence type="ECO:0000313" key="2">
    <source>
        <dbReference type="EMBL" id="HIX60359.1"/>
    </source>
</evidence>
<feature type="transmembrane region" description="Helical" evidence="1">
    <location>
        <begin position="96"/>
        <end position="118"/>
    </location>
</feature>
<dbReference type="Proteomes" id="UP000886817">
    <property type="component" value="Unassembled WGS sequence"/>
</dbReference>
<dbReference type="InterPro" id="IPR010387">
    <property type="entry name" value="QueT"/>
</dbReference>
<comment type="caution">
    <text evidence="2">The sequence shown here is derived from an EMBL/GenBank/DDBJ whole genome shotgun (WGS) entry which is preliminary data.</text>
</comment>
<evidence type="ECO:0000256" key="1">
    <source>
        <dbReference type="SAM" id="Phobius"/>
    </source>
</evidence>
<dbReference type="AlphaFoldDB" id="A0A9D1WJI7"/>
<gene>
    <name evidence="2" type="ORF">IAA45_11690</name>
</gene>
<reference evidence="2" key="1">
    <citation type="journal article" date="2021" name="PeerJ">
        <title>Extensive microbial diversity within the chicken gut microbiome revealed by metagenomics and culture.</title>
        <authorList>
            <person name="Gilroy R."/>
            <person name="Ravi A."/>
            <person name="Getino M."/>
            <person name="Pursley I."/>
            <person name="Horton D.L."/>
            <person name="Alikhan N.F."/>
            <person name="Baker D."/>
            <person name="Gharbi K."/>
            <person name="Hall N."/>
            <person name="Watson M."/>
            <person name="Adriaenssens E.M."/>
            <person name="Foster-Nyarko E."/>
            <person name="Jarju S."/>
            <person name="Secka A."/>
            <person name="Antonio M."/>
            <person name="Oren A."/>
            <person name="Chaudhuri R.R."/>
            <person name="La Ragione R."/>
            <person name="Hildebrand F."/>
            <person name="Pallen M.J."/>
        </authorList>
    </citation>
    <scope>NUCLEOTIDE SEQUENCE</scope>
    <source>
        <strain evidence="2">ChiSjej1B19-8411</strain>
    </source>
</reference>